<keyword evidence="6" id="KW-0769">Symport</keyword>
<dbReference type="Pfam" id="PF07690">
    <property type="entry name" value="MFS_1"/>
    <property type="match status" value="1"/>
</dbReference>
<dbReference type="SUPFAM" id="SSF103473">
    <property type="entry name" value="MFS general substrate transporter"/>
    <property type="match status" value="1"/>
</dbReference>
<reference evidence="12" key="1">
    <citation type="submission" date="2011-03" db="EMBL/GenBank/DDBJ databases">
        <authorList>
            <person name="Voget S."/>
            <person name="Streit W.R."/>
            <person name="Jaeger K.E."/>
            <person name="Daniel R."/>
        </authorList>
    </citation>
    <scope>NUCLEOTIDE SEQUENCE [LARGE SCALE GENOMIC DNA]</scope>
    <source>
        <strain evidence="12">PG1</strain>
    </source>
</reference>
<dbReference type="PROSITE" id="PS00216">
    <property type="entry name" value="SUGAR_TRANSPORT_1"/>
    <property type="match status" value="1"/>
</dbReference>
<accession>A0A0B6RZT4</accession>
<keyword evidence="5 9" id="KW-0812">Transmembrane</keyword>
<keyword evidence="8 9" id="KW-0472">Membrane</keyword>
<evidence type="ECO:0000256" key="1">
    <source>
        <dbReference type="ARBA" id="ARBA00004651"/>
    </source>
</evidence>
<feature type="transmembrane region" description="Helical" evidence="9">
    <location>
        <begin position="237"/>
        <end position="261"/>
    </location>
</feature>
<dbReference type="InterPro" id="IPR051084">
    <property type="entry name" value="H+-coupled_symporters"/>
</dbReference>
<evidence type="ECO:0000313" key="12">
    <source>
        <dbReference type="Proteomes" id="UP000031838"/>
    </source>
</evidence>
<feature type="transmembrane region" description="Helical" evidence="9">
    <location>
        <begin position="304"/>
        <end position="326"/>
    </location>
</feature>
<name>A0A0B6RZT4_BURPL</name>
<dbReference type="PROSITE" id="PS50850">
    <property type="entry name" value="MFS"/>
    <property type="match status" value="1"/>
</dbReference>
<dbReference type="EMBL" id="CP002580">
    <property type="protein sequence ID" value="AJK46605.1"/>
    <property type="molecule type" value="Genomic_DNA"/>
</dbReference>
<protein>
    <submittedName>
        <fullName evidence="11">Major facilitator superfamily</fullName>
    </submittedName>
</protein>
<evidence type="ECO:0000256" key="7">
    <source>
        <dbReference type="ARBA" id="ARBA00022989"/>
    </source>
</evidence>
<dbReference type="InterPro" id="IPR011701">
    <property type="entry name" value="MFS"/>
</dbReference>
<feature type="transmembrane region" description="Helical" evidence="9">
    <location>
        <begin position="48"/>
        <end position="72"/>
    </location>
</feature>
<dbReference type="Gene3D" id="1.20.1250.20">
    <property type="entry name" value="MFS general substrate transporter like domains"/>
    <property type="match status" value="1"/>
</dbReference>
<evidence type="ECO:0000259" key="10">
    <source>
        <dbReference type="PROSITE" id="PS50850"/>
    </source>
</evidence>
<reference evidence="11 12" key="2">
    <citation type="journal article" date="2016" name="Appl. Microbiol. Biotechnol.">
        <title>Mutations improving production and secretion of extracellular lipase by Burkholderia glumae PG1.</title>
        <authorList>
            <person name="Knapp A."/>
            <person name="Voget S."/>
            <person name="Gao R."/>
            <person name="Zaburannyi N."/>
            <person name="Krysciak D."/>
            <person name="Breuer M."/>
            <person name="Hauer B."/>
            <person name="Streit W.R."/>
            <person name="Muller R."/>
            <person name="Daniel R."/>
            <person name="Jaeger K.E."/>
        </authorList>
    </citation>
    <scope>NUCLEOTIDE SEQUENCE [LARGE SCALE GENOMIC DNA]</scope>
    <source>
        <strain evidence="11 12">PG1</strain>
    </source>
</reference>
<dbReference type="InterPro" id="IPR005829">
    <property type="entry name" value="Sugar_transporter_CS"/>
</dbReference>
<evidence type="ECO:0000256" key="5">
    <source>
        <dbReference type="ARBA" id="ARBA00022692"/>
    </source>
</evidence>
<dbReference type="PANTHER" id="PTHR43528:SF8">
    <property type="entry name" value="BLR0239 PROTEIN"/>
    <property type="match status" value="1"/>
</dbReference>
<sequence length="437" mass="45816">MASTGSETHLRQVAAAVIGNALEWYDFIVFGFMAAIISPVFFPAGDAYAALLLTTASFGVGFVMRPVGGILIGIHADRRGRKSALQLIIALMALATALLAFAPPYTAIGVGSSLIVVVARMLQGLATGGEFASSTALLIELAPAGRRGLYGSWQMVGQGLALLAGTAIGALITHLLSPLQLHAWGWRIPFAIGLLIAPVGFWIRRHLQEPDASAGAPRRPQDAPLPMARALGRHGRALLSSALLTASVTIAFYVLVIYMPTFASRSLGIALDAAFGSQCVAVLAMTLVTPFAGAASDRIGRRPLIIASLVGYFLLLLPLFGWLLAAPGAMRLMITQTVLCCVLGLFLGPYAAALAEQFPARIRSTGMAISYNITVMIFGGFAQFFLTLLLHITGSPLSLAFYLLFGAALGIVGSLLLGARDEPAAQSGRLAESVGRQ</sequence>
<keyword evidence="3" id="KW-0813">Transport</keyword>
<feature type="transmembrane region" description="Helical" evidence="9">
    <location>
        <begin position="273"/>
        <end position="292"/>
    </location>
</feature>
<dbReference type="AlphaFoldDB" id="A0A0B6RZT4"/>
<feature type="transmembrane region" description="Helical" evidence="9">
    <location>
        <begin position="160"/>
        <end position="177"/>
    </location>
</feature>
<evidence type="ECO:0000313" key="11">
    <source>
        <dbReference type="EMBL" id="AJK46605.1"/>
    </source>
</evidence>
<comment type="similarity">
    <text evidence="2">Belongs to the major facilitator superfamily. Metabolite:H+ Symporter (MHS) family (TC 2.A.1.6) family.</text>
</comment>
<evidence type="ECO:0000256" key="6">
    <source>
        <dbReference type="ARBA" id="ARBA00022847"/>
    </source>
</evidence>
<comment type="subcellular location">
    <subcellularLocation>
        <location evidence="1">Cell membrane</location>
        <topology evidence="1">Multi-pass membrane protein</topology>
    </subcellularLocation>
</comment>
<feature type="transmembrane region" description="Helical" evidence="9">
    <location>
        <begin position="332"/>
        <end position="352"/>
    </location>
</feature>
<dbReference type="PROSITE" id="PS00217">
    <property type="entry name" value="SUGAR_TRANSPORT_2"/>
    <property type="match status" value="1"/>
</dbReference>
<feature type="transmembrane region" description="Helical" evidence="9">
    <location>
        <begin position="84"/>
        <end position="102"/>
    </location>
</feature>
<feature type="transmembrane region" description="Helical" evidence="9">
    <location>
        <begin position="373"/>
        <end position="393"/>
    </location>
</feature>
<dbReference type="RefSeq" id="WP_042625065.1">
    <property type="nucleotide sequence ID" value="NZ_CP002580.1"/>
</dbReference>
<dbReference type="HOGENOM" id="CLU_001265_39_0_4"/>
<dbReference type="GO" id="GO:0015293">
    <property type="term" value="F:symporter activity"/>
    <property type="evidence" value="ECO:0007669"/>
    <property type="project" value="UniProtKB-KW"/>
</dbReference>
<evidence type="ECO:0000256" key="2">
    <source>
        <dbReference type="ARBA" id="ARBA00008240"/>
    </source>
</evidence>
<feature type="transmembrane region" description="Helical" evidence="9">
    <location>
        <begin position="21"/>
        <end position="42"/>
    </location>
</feature>
<feature type="transmembrane region" description="Helical" evidence="9">
    <location>
        <begin position="114"/>
        <end position="139"/>
    </location>
</feature>
<dbReference type="InterPro" id="IPR020846">
    <property type="entry name" value="MFS_dom"/>
</dbReference>
<dbReference type="InterPro" id="IPR036259">
    <property type="entry name" value="MFS_trans_sf"/>
</dbReference>
<keyword evidence="12" id="KW-1185">Reference proteome</keyword>
<evidence type="ECO:0000256" key="4">
    <source>
        <dbReference type="ARBA" id="ARBA00022475"/>
    </source>
</evidence>
<gene>
    <name evidence="11" type="ORF">BGL_1c20960</name>
</gene>
<feature type="domain" description="Major facilitator superfamily (MFS) profile" evidence="10">
    <location>
        <begin position="12"/>
        <end position="425"/>
    </location>
</feature>
<organism evidence="11 12">
    <name type="scientific">Burkholderia plantarii</name>
    <dbReference type="NCBI Taxonomy" id="41899"/>
    <lineage>
        <taxon>Bacteria</taxon>
        <taxon>Pseudomonadati</taxon>
        <taxon>Pseudomonadota</taxon>
        <taxon>Betaproteobacteria</taxon>
        <taxon>Burkholderiales</taxon>
        <taxon>Burkholderiaceae</taxon>
        <taxon>Burkholderia</taxon>
    </lineage>
</organism>
<evidence type="ECO:0000256" key="9">
    <source>
        <dbReference type="SAM" id="Phobius"/>
    </source>
</evidence>
<dbReference type="KEGG" id="bgp:BGL_1c20960"/>
<dbReference type="GO" id="GO:0005886">
    <property type="term" value="C:plasma membrane"/>
    <property type="evidence" value="ECO:0007669"/>
    <property type="project" value="UniProtKB-SubCell"/>
</dbReference>
<evidence type="ECO:0000256" key="8">
    <source>
        <dbReference type="ARBA" id="ARBA00023136"/>
    </source>
</evidence>
<feature type="transmembrane region" description="Helical" evidence="9">
    <location>
        <begin position="399"/>
        <end position="419"/>
    </location>
</feature>
<dbReference type="FunFam" id="1.20.1250.20:FF:000001">
    <property type="entry name" value="Dicarboxylate MFS transporter"/>
    <property type="match status" value="1"/>
</dbReference>
<keyword evidence="4" id="KW-1003">Cell membrane</keyword>
<dbReference type="Proteomes" id="UP000031838">
    <property type="component" value="Chromosome 1"/>
</dbReference>
<proteinExistence type="inferred from homology"/>
<feature type="transmembrane region" description="Helical" evidence="9">
    <location>
        <begin position="183"/>
        <end position="203"/>
    </location>
</feature>
<dbReference type="PANTHER" id="PTHR43528">
    <property type="entry name" value="ALPHA-KETOGLUTARATE PERMEASE"/>
    <property type="match status" value="1"/>
</dbReference>
<evidence type="ECO:0000256" key="3">
    <source>
        <dbReference type="ARBA" id="ARBA00022448"/>
    </source>
</evidence>
<keyword evidence="7 9" id="KW-1133">Transmembrane helix</keyword>